<protein>
    <submittedName>
        <fullName evidence="1">Uncharacterized protein</fullName>
    </submittedName>
</protein>
<comment type="caution">
    <text evidence="1">The sequence shown here is derived from an EMBL/GenBank/DDBJ whole genome shotgun (WGS) entry which is preliminary data.</text>
</comment>
<proteinExistence type="predicted"/>
<accession>A0A645IMZ5</accession>
<name>A0A645IMZ5_9ZZZZ</name>
<organism evidence="1">
    <name type="scientific">bioreactor metagenome</name>
    <dbReference type="NCBI Taxonomy" id="1076179"/>
    <lineage>
        <taxon>unclassified sequences</taxon>
        <taxon>metagenomes</taxon>
        <taxon>ecological metagenomes</taxon>
    </lineage>
</organism>
<dbReference type="AlphaFoldDB" id="A0A645IMZ5"/>
<gene>
    <name evidence="1" type="ORF">SDC9_200367</name>
</gene>
<reference evidence="1" key="1">
    <citation type="submission" date="2019-08" db="EMBL/GenBank/DDBJ databases">
        <authorList>
            <person name="Kucharzyk K."/>
            <person name="Murdoch R.W."/>
            <person name="Higgins S."/>
            <person name="Loffler F."/>
        </authorList>
    </citation>
    <scope>NUCLEOTIDE SEQUENCE</scope>
</reference>
<sequence>MMGGGLSDNCGYKLVPIVPFSEIFEKEIRKQKK</sequence>
<dbReference type="EMBL" id="VSSQ01119060">
    <property type="protein sequence ID" value="MPN52705.1"/>
    <property type="molecule type" value="Genomic_DNA"/>
</dbReference>
<evidence type="ECO:0000313" key="1">
    <source>
        <dbReference type="EMBL" id="MPN52705.1"/>
    </source>
</evidence>